<dbReference type="OrthoDB" id="10641039at2759"/>
<dbReference type="RefSeq" id="XP_018268771.1">
    <property type="nucleotide sequence ID" value="XM_018417836.1"/>
</dbReference>
<name>A0A0P9EU82_RHOGW</name>
<sequence>MPSAAERVPLELVIRVVEMAAARLPTSRADMSAYRQLLYSACLVCRALRPIAQPLLWQWAHVRGAAALGALEREARARPDLARHAGGLSLWVSPLDSVDDHLGEVLELLPALQGFELVGDCVFDVAALQAAQGLKLVRLRGSLLHSTTPFSLPAVRLLELELNMVTSSSTWLLPSSFPNLESVTLSQCAPRDDLVDGLLKAFGPDLQVLSRPTMCDPFRLEPRSADAVTLLDLARLARHPVHPPSPGRTAFPRNRHSILRIVDARPALGLDALTTIRTALPWIRGHELWVPRSLLHDVVEVAWAQLERDVALFGGRLTPYDLELYERRSRPRCRTAGSGGEVGAVDDEVRAVELVGNEERERGSLDDIFPRS</sequence>
<proteinExistence type="predicted"/>
<dbReference type="GeneID" id="28978284"/>
<evidence type="ECO:0008006" key="3">
    <source>
        <dbReference type="Google" id="ProtNLM"/>
    </source>
</evidence>
<evidence type="ECO:0000313" key="2">
    <source>
        <dbReference type="Proteomes" id="UP000053890"/>
    </source>
</evidence>
<reference evidence="1 2" key="1">
    <citation type="journal article" date="2015" name="Front. Microbiol.">
        <title>Genome sequence of the plant growth promoting endophytic yeast Rhodotorula graminis WP1.</title>
        <authorList>
            <person name="Firrincieli A."/>
            <person name="Otillar R."/>
            <person name="Salamov A."/>
            <person name="Schmutz J."/>
            <person name="Khan Z."/>
            <person name="Redman R.S."/>
            <person name="Fleck N.D."/>
            <person name="Lindquist E."/>
            <person name="Grigoriev I.V."/>
            <person name="Doty S.L."/>
        </authorList>
    </citation>
    <scope>NUCLEOTIDE SEQUENCE [LARGE SCALE GENOMIC DNA]</scope>
    <source>
        <strain evidence="1 2">WP1</strain>
    </source>
</reference>
<accession>A0A0P9EU82</accession>
<dbReference type="SUPFAM" id="SSF52047">
    <property type="entry name" value="RNI-like"/>
    <property type="match status" value="1"/>
</dbReference>
<keyword evidence="2" id="KW-1185">Reference proteome</keyword>
<protein>
    <recommendedName>
        <fullName evidence="3">F-box domain-containing protein</fullName>
    </recommendedName>
</protein>
<dbReference type="EMBL" id="KQ474085">
    <property type="protein sequence ID" value="KPV72722.1"/>
    <property type="molecule type" value="Genomic_DNA"/>
</dbReference>
<gene>
    <name evidence="1" type="ORF">RHOBADRAFT_55420</name>
</gene>
<dbReference type="AlphaFoldDB" id="A0A0P9EU82"/>
<evidence type="ECO:0000313" key="1">
    <source>
        <dbReference type="EMBL" id="KPV72722.1"/>
    </source>
</evidence>
<organism evidence="1 2">
    <name type="scientific">Rhodotorula graminis (strain WP1)</name>
    <dbReference type="NCBI Taxonomy" id="578459"/>
    <lineage>
        <taxon>Eukaryota</taxon>
        <taxon>Fungi</taxon>
        <taxon>Dikarya</taxon>
        <taxon>Basidiomycota</taxon>
        <taxon>Pucciniomycotina</taxon>
        <taxon>Microbotryomycetes</taxon>
        <taxon>Sporidiobolales</taxon>
        <taxon>Sporidiobolaceae</taxon>
        <taxon>Rhodotorula</taxon>
    </lineage>
</organism>
<dbReference type="Proteomes" id="UP000053890">
    <property type="component" value="Unassembled WGS sequence"/>
</dbReference>